<dbReference type="EMBL" id="ACVN02000071">
    <property type="protein sequence ID" value="ERK60883.1"/>
    <property type="molecule type" value="Genomic_DNA"/>
</dbReference>
<dbReference type="InterPro" id="IPR036388">
    <property type="entry name" value="WH-like_DNA-bd_sf"/>
</dbReference>
<evidence type="ECO:0008006" key="4">
    <source>
        <dbReference type="Google" id="ProtNLM"/>
    </source>
</evidence>
<proteinExistence type="predicted"/>
<organism evidence="2 3">
    <name type="scientific">Propionibacterium acidifaciens F0233</name>
    <dbReference type="NCBI Taxonomy" id="553198"/>
    <lineage>
        <taxon>Bacteria</taxon>
        <taxon>Bacillati</taxon>
        <taxon>Actinomycetota</taxon>
        <taxon>Actinomycetes</taxon>
        <taxon>Propionibacteriales</taxon>
        <taxon>Propionibacteriaceae</taxon>
        <taxon>Propionibacterium</taxon>
    </lineage>
</organism>
<keyword evidence="3" id="KW-1185">Reference proteome</keyword>
<evidence type="ECO:0000256" key="1">
    <source>
        <dbReference type="SAM" id="MobiDB-lite"/>
    </source>
</evidence>
<comment type="caution">
    <text evidence="2">The sequence shown here is derived from an EMBL/GenBank/DDBJ whole genome shotgun (WGS) entry which is preliminary data.</text>
</comment>
<feature type="region of interest" description="Disordered" evidence="1">
    <location>
        <begin position="38"/>
        <end position="95"/>
    </location>
</feature>
<sequence length="95" mass="9990">MPGSAPKGCPVEPGERAIRMVAEIRAGHESEWAAMSRVAGPLGAGTPEAVRKGRRRAGVDAGSRRSSGPGHGQTSRRRHGPSWATSHHHRGSRAP</sequence>
<evidence type="ECO:0000313" key="2">
    <source>
        <dbReference type="EMBL" id="ERK60883.1"/>
    </source>
</evidence>
<dbReference type="Proteomes" id="UP000017052">
    <property type="component" value="Unassembled WGS sequence"/>
</dbReference>
<dbReference type="AlphaFoldDB" id="U2S5B8"/>
<feature type="compositionally biased region" description="Basic residues" evidence="1">
    <location>
        <begin position="74"/>
        <end position="95"/>
    </location>
</feature>
<reference evidence="2" key="1">
    <citation type="submission" date="2013-08" db="EMBL/GenBank/DDBJ databases">
        <authorList>
            <person name="Durkin A.S."/>
            <person name="Haft D.R."/>
            <person name="McCorrison J."/>
            <person name="Torralba M."/>
            <person name="Gillis M."/>
            <person name="Haft D.H."/>
            <person name="Methe B."/>
            <person name="Sutton G."/>
            <person name="Nelson K.E."/>
        </authorList>
    </citation>
    <scope>NUCLEOTIDE SEQUENCE [LARGE SCALE GENOMIC DNA]</scope>
    <source>
        <strain evidence="2">F0233</strain>
    </source>
</reference>
<gene>
    <name evidence="2" type="ORF">HMPREF0682_1846</name>
</gene>
<protein>
    <recommendedName>
        <fullName evidence="4">Transposase</fullName>
    </recommendedName>
</protein>
<dbReference type="Gene3D" id="1.10.10.10">
    <property type="entry name" value="Winged helix-like DNA-binding domain superfamily/Winged helix DNA-binding domain"/>
    <property type="match status" value="1"/>
</dbReference>
<accession>U2S5B8</accession>
<name>U2S5B8_9ACTN</name>
<evidence type="ECO:0000313" key="3">
    <source>
        <dbReference type="Proteomes" id="UP000017052"/>
    </source>
</evidence>